<dbReference type="InterPro" id="IPR058955">
    <property type="entry name" value="GAPS4b_N"/>
</dbReference>
<dbReference type="HOGENOM" id="CLU_060504_0_0_9"/>
<accession>C7G544</accession>
<dbReference type="EMBL" id="LR027880">
    <property type="protein sequence ID" value="VCV20801.1"/>
    <property type="molecule type" value="Genomic_DNA"/>
</dbReference>
<evidence type="ECO:0000313" key="4">
    <source>
        <dbReference type="Proteomes" id="UP000004828"/>
    </source>
</evidence>
<dbReference type="Proteomes" id="UP000004828">
    <property type="component" value="Unassembled WGS sequence"/>
</dbReference>
<keyword evidence="5" id="KW-1185">Reference proteome</keyword>
<dbReference type="GeneID" id="61431946"/>
<proteinExistence type="predicted"/>
<dbReference type="Pfam" id="PF26110">
    <property type="entry name" value="GAPS4b_N"/>
    <property type="match status" value="1"/>
</dbReference>
<organism evidence="2 4">
    <name type="scientific">Roseburia intestinalis L1-82</name>
    <dbReference type="NCBI Taxonomy" id="536231"/>
    <lineage>
        <taxon>Bacteria</taxon>
        <taxon>Bacillati</taxon>
        <taxon>Bacillota</taxon>
        <taxon>Clostridia</taxon>
        <taxon>Lachnospirales</taxon>
        <taxon>Lachnospiraceae</taxon>
        <taxon>Roseburia</taxon>
    </lineage>
</organism>
<evidence type="ECO:0000313" key="2">
    <source>
        <dbReference type="EMBL" id="EEV03030.1"/>
    </source>
</evidence>
<evidence type="ECO:0000313" key="5">
    <source>
        <dbReference type="Proteomes" id="UP000294398"/>
    </source>
</evidence>
<feature type="domain" description="GAPS4b N-terminal" evidence="1">
    <location>
        <begin position="14"/>
        <end position="75"/>
    </location>
</feature>
<name>C7G544_9FIRM</name>
<reference evidence="2 4" key="1">
    <citation type="submission" date="2009-08" db="EMBL/GenBank/DDBJ databases">
        <authorList>
            <person name="Weinstock G."/>
            <person name="Sodergren E."/>
            <person name="Clifton S."/>
            <person name="Fulton L."/>
            <person name="Fulton B."/>
            <person name="Courtney L."/>
            <person name="Fronick C."/>
            <person name="Harrison M."/>
            <person name="Strong C."/>
            <person name="Farmer C."/>
            <person name="Delahaunty K."/>
            <person name="Markovic C."/>
            <person name="Hall O."/>
            <person name="Minx P."/>
            <person name="Tomlinson C."/>
            <person name="Mitreva M."/>
            <person name="Nelson J."/>
            <person name="Hou S."/>
            <person name="Wollam A."/>
            <person name="Pepin K.H."/>
            <person name="Johnson M."/>
            <person name="Bhonagiri V."/>
            <person name="Nash W.E."/>
            <person name="Warren W."/>
            <person name="Chinwalla A."/>
            <person name="Mardis E.R."/>
            <person name="Wilson R.K."/>
        </authorList>
    </citation>
    <scope>NUCLEOTIDE SEQUENCE [LARGE SCALE GENOMIC DNA]</scope>
    <source>
        <strain evidence="2 4">L1-82</strain>
    </source>
</reference>
<dbReference type="EMBL" id="ABYJ02000001">
    <property type="protein sequence ID" value="EEV03030.1"/>
    <property type="molecule type" value="Genomic_DNA"/>
</dbReference>
<dbReference type="RefSeq" id="WP_006855133.1">
    <property type="nucleotide sequence ID" value="NZ_GG692713.1"/>
</dbReference>
<gene>
    <name evidence="3" type="ORF">RIL182_00659</name>
    <name evidence="2" type="ORF">ROSINTL182_05001</name>
</gene>
<reference evidence="3 5" key="2">
    <citation type="submission" date="2018-09" db="EMBL/GenBank/DDBJ databases">
        <authorList>
            <person name="Petit M.-A."/>
            <person name="Lossouarn J."/>
        </authorList>
    </citation>
    <scope>NUCLEOTIDE SEQUENCE [LARGE SCALE GENOMIC DNA]</scope>
    <source>
        <strain evidence="3 5">L1-82</strain>
    </source>
</reference>
<protein>
    <recommendedName>
        <fullName evidence="1">GAPS4b N-terminal domain-containing protein</fullName>
    </recommendedName>
</protein>
<sequence>MEEINIKTLLPVGEKLKPLLSKSCISEADLKGILAERGVFIGDNSKQMSIPLLTLSIISPKEFEKLQEFQKTKEDSVKFRTSKIESSTTENLNDIVPLSLIEPQKIVDDSSNYTVNTDMQFTMNSENNLVLEYEILREDITKDWANCESKFSGRVEIVKDEKTREITFRNEFTSSETEAINRKVVKDVVKLLKDKGAVATSDNATELSAKEFSNNQRFMFMLSIANNSPNGFLEFEAVKNIEIGPDRESKQPLPDSAKWMNGSVKNIIINSEKGETLENVEYISDPSYHDVLILRQVQAQYRFEFGEMNGFCIIEYGFPHYFRKYVKGDAFESRLANIYFGKTSKSQNVKNATRLILEEFEKLYQTQYHLCLKR</sequence>
<evidence type="ECO:0000313" key="3">
    <source>
        <dbReference type="EMBL" id="VCV20801.1"/>
    </source>
</evidence>
<evidence type="ECO:0000259" key="1">
    <source>
        <dbReference type="Pfam" id="PF26110"/>
    </source>
</evidence>
<dbReference type="Proteomes" id="UP000294398">
    <property type="component" value="Chromosome"/>
</dbReference>
<dbReference type="AlphaFoldDB" id="C7G544"/>